<comment type="subcellular location">
    <subcellularLocation>
        <location evidence="7">Cell membrane</location>
        <topology evidence="7">Peripheral membrane protein</topology>
    </subcellularLocation>
    <subcellularLocation>
        <location evidence="1">Membrane</location>
    </subcellularLocation>
</comment>
<protein>
    <recommendedName>
        <fullName evidence="7">ATP synthase subunit delta</fullName>
    </recommendedName>
    <alternativeName>
        <fullName evidence="7">ATP synthase F(1) sector subunit delta</fullName>
    </alternativeName>
    <alternativeName>
        <fullName evidence="7">F-type ATPase subunit delta</fullName>
        <shortName evidence="7">F-ATPase subunit delta</shortName>
    </alternativeName>
</protein>
<evidence type="ECO:0000256" key="3">
    <source>
        <dbReference type="ARBA" id="ARBA00022781"/>
    </source>
</evidence>
<accession>A0A5N1ISL9</accession>
<dbReference type="GO" id="GO:0046933">
    <property type="term" value="F:proton-transporting ATP synthase activity, rotational mechanism"/>
    <property type="evidence" value="ECO:0007669"/>
    <property type="project" value="UniProtKB-UniRule"/>
</dbReference>
<dbReference type="AlphaFoldDB" id="A0A5N1ISL9"/>
<evidence type="ECO:0000256" key="1">
    <source>
        <dbReference type="ARBA" id="ARBA00004370"/>
    </source>
</evidence>
<dbReference type="RefSeq" id="WP_150904552.1">
    <property type="nucleotide sequence ID" value="NZ_VTWT01000007.1"/>
</dbReference>
<evidence type="ECO:0000313" key="8">
    <source>
        <dbReference type="EMBL" id="KAA9331943.1"/>
    </source>
</evidence>
<evidence type="ECO:0000256" key="5">
    <source>
        <dbReference type="ARBA" id="ARBA00023136"/>
    </source>
</evidence>
<proteinExistence type="inferred from homology"/>
<dbReference type="InterPro" id="IPR026015">
    <property type="entry name" value="ATP_synth_OSCP/delta_N_sf"/>
</dbReference>
<keyword evidence="2 7" id="KW-0813">Transport</keyword>
<keyword evidence="7" id="KW-1003">Cell membrane</keyword>
<evidence type="ECO:0000256" key="7">
    <source>
        <dbReference type="HAMAP-Rule" id="MF_01416"/>
    </source>
</evidence>
<keyword evidence="9" id="KW-1185">Reference proteome</keyword>
<keyword evidence="3 7" id="KW-0375">Hydrogen ion transport</keyword>
<dbReference type="Gene3D" id="1.10.520.20">
    <property type="entry name" value="N-terminal domain of the delta subunit of the F1F0-ATP synthase"/>
    <property type="match status" value="1"/>
</dbReference>
<keyword evidence="4 7" id="KW-0406">Ion transport</keyword>
<dbReference type="PRINTS" id="PR00125">
    <property type="entry name" value="ATPASEDELTA"/>
</dbReference>
<dbReference type="GO" id="GO:0005886">
    <property type="term" value="C:plasma membrane"/>
    <property type="evidence" value="ECO:0007669"/>
    <property type="project" value="UniProtKB-SubCell"/>
</dbReference>
<keyword evidence="6 7" id="KW-0066">ATP synthesis</keyword>
<name>A0A5N1ISL9_9BACT</name>
<evidence type="ECO:0000256" key="4">
    <source>
        <dbReference type="ARBA" id="ARBA00023065"/>
    </source>
</evidence>
<dbReference type="EMBL" id="VTWT01000007">
    <property type="protein sequence ID" value="KAA9331943.1"/>
    <property type="molecule type" value="Genomic_DNA"/>
</dbReference>
<comment type="caution">
    <text evidence="8">The sequence shown here is derived from an EMBL/GenBank/DDBJ whole genome shotgun (WGS) entry which is preliminary data.</text>
</comment>
<reference evidence="8 9" key="1">
    <citation type="submission" date="2019-09" db="EMBL/GenBank/DDBJ databases">
        <title>Genome sequence of Adhaeribacter sp. M2.</title>
        <authorList>
            <person name="Srinivasan S."/>
        </authorList>
    </citation>
    <scope>NUCLEOTIDE SEQUENCE [LARGE SCALE GENOMIC DNA]</scope>
    <source>
        <strain evidence="8 9">M2</strain>
    </source>
</reference>
<dbReference type="Pfam" id="PF00213">
    <property type="entry name" value="OSCP"/>
    <property type="match status" value="1"/>
</dbReference>
<comment type="function">
    <text evidence="7">F(1)F(0) ATP synthase produces ATP from ADP in the presence of a proton or sodium gradient. F-type ATPases consist of two structural domains, F(1) containing the extramembraneous catalytic core and F(0) containing the membrane proton channel, linked together by a central stalk and a peripheral stalk. During catalysis, ATP synthesis in the catalytic domain of F(1) is coupled via a rotary mechanism of the central stalk subunits to proton translocation.</text>
</comment>
<dbReference type="HAMAP" id="MF_01416">
    <property type="entry name" value="ATP_synth_delta_bact"/>
    <property type="match status" value="1"/>
</dbReference>
<keyword evidence="7" id="KW-0139">CF(1)</keyword>
<sequence length="185" mass="21150">MSDIRVASRYAKSLLDLAIEKGTLEQVRQDMLLLDKTVQQNRDYQLMLKNPIIKHDKKLAILKAIFDGKVSPMTSLFLEIVTKKHREAVLESMPKEFENQYNLKMNIQRATITTAVPLDAAQREEFNRLVAARTGKTIQLEEKIDPSLIGGFVLTIGDKQVDDSIKSSLQRLRNKFNDNSYISKL</sequence>
<keyword evidence="5 7" id="KW-0472">Membrane</keyword>
<dbReference type="NCBIfam" id="TIGR01145">
    <property type="entry name" value="ATP_synt_delta"/>
    <property type="match status" value="1"/>
</dbReference>
<organism evidence="8 9">
    <name type="scientific">Adhaeribacter soli</name>
    <dbReference type="NCBI Taxonomy" id="2607655"/>
    <lineage>
        <taxon>Bacteria</taxon>
        <taxon>Pseudomonadati</taxon>
        <taxon>Bacteroidota</taxon>
        <taxon>Cytophagia</taxon>
        <taxon>Cytophagales</taxon>
        <taxon>Hymenobacteraceae</taxon>
        <taxon>Adhaeribacter</taxon>
    </lineage>
</organism>
<dbReference type="PANTHER" id="PTHR11910">
    <property type="entry name" value="ATP SYNTHASE DELTA CHAIN"/>
    <property type="match status" value="1"/>
</dbReference>
<evidence type="ECO:0000256" key="2">
    <source>
        <dbReference type="ARBA" id="ARBA00022448"/>
    </source>
</evidence>
<dbReference type="GO" id="GO:0045259">
    <property type="term" value="C:proton-transporting ATP synthase complex"/>
    <property type="evidence" value="ECO:0007669"/>
    <property type="project" value="UniProtKB-KW"/>
</dbReference>
<gene>
    <name evidence="7 8" type="primary">atpH</name>
    <name evidence="8" type="ORF">F0P94_14195</name>
</gene>
<dbReference type="Proteomes" id="UP000326570">
    <property type="component" value="Unassembled WGS sequence"/>
</dbReference>
<dbReference type="InterPro" id="IPR000711">
    <property type="entry name" value="ATPase_OSCP/dsu"/>
</dbReference>
<evidence type="ECO:0000313" key="9">
    <source>
        <dbReference type="Proteomes" id="UP000326570"/>
    </source>
</evidence>
<comment type="function">
    <text evidence="7">This protein is part of the stalk that links CF(0) to CF(1). It either transmits conformational changes from CF(0) to CF(1) or is implicated in proton conduction.</text>
</comment>
<comment type="similarity">
    <text evidence="7">Belongs to the ATPase delta chain family.</text>
</comment>
<dbReference type="SUPFAM" id="SSF47928">
    <property type="entry name" value="N-terminal domain of the delta subunit of the F1F0-ATP synthase"/>
    <property type="match status" value="1"/>
</dbReference>
<evidence type="ECO:0000256" key="6">
    <source>
        <dbReference type="ARBA" id="ARBA00023310"/>
    </source>
</evidence>